<dbReference type="CDD" id="cd07331">
    <property type="entry name" value="M48C_Oma1_like"/>
    <property type="match status" value="1"/>
</dbReference>
<dbReference type="Gene3D" id="3.30.2010.10">
    <property type="entry name" value="Metalloproteases ('zincins'), catalytic domain"/>
    <property type="match status" value="1"/>
</dbReference>
<keyword evidence="2" id="KW-0479">Metal-binding</keyword>
<keyword evidence="9" id="KW-1185">Reference proteome</keyword>
<organism evidence="8 9">
    <name type="scientific">Thioalkalicoccus limnaeus</name>
    <dbReference type="NCBI Taxonomy" id="120681"/>
    <lineage>
        <taxon>Bacteria</taxon>
        <taxon>Pseudomonadati</taxon>
        <taxon>Pseudomonadota</taxon>
        <taxon>Gammaproteobacteria</taxon>
        <taxon>Chromatiales</taxon>
        <taxon>Chromatiaceae</taxon>
        <taxon>Thioalkalicoccus</taxon>
    </lineage>
</organism>
<evidence type="ECO:0000259" key="7">
    <source>
        <dbReference type="Pfam" id="PF01435"/>
    </source>
</evidence>
<dbReference type="Proteomes" id="UP001564408">
    <property type="component" value="Unassembled WGS sequence"/>
</dbReference>
<dbReference type="RefSeq" id="WP_369667657.1">
    <property type="nucleotide sequence ID" value="NZ_JBDKXB010000018.1"/>
</dbReference>
<gene>
    <name evidence="8" type="ORF">ABC977_12765</name>
</gene>
<comment type="cofactor">
    <cofactor evidence="6">
        <name>Zn(2+)</name>
        <dbReference type="ChEBI" id="CHEBI:29105"/>
    </cofactor>
    <text evidence="6">Binds 1 zinc ion per subunit.</text>
</comment>
<comment type="caution">
    <text evidence="8">The sequence shown here is derived from an EMBL/GenBank/DDBJ whole genome shotgun (WGS) entry which is preliminary data.</text>
</comment>
<feature type="domain" description="Peptidase M48" evidence="7">
    <location>
        <begin position="66"/>
        <end position="252"/>
    </location>
</feature>
<evidence type="ECO:0000256" key="6">
    <source>
        <dbReference type="RuleBase" id="RU003983"/>
    </source>
</evidence>
<evidence type="ECO:0000256" key="4">
    <source>
        <dbReference type="ARBA" id="ARBA00022833"/>
    </source>
</evidence>
<accession>A0ABV4BFG6</accession>
<evidence type="ECO:0000256" key="2">
    <source>
        <dbReference type="ARBA" id="ARBA00022723"/>
    </source>
</evidence>
<evidence type="ECO:0000256" key="5">
    <source>
        <dbReference type="ARBA" id="ARBA00023049"/>
    </source>
</evidence>
<reference evidence="8 9" key="1">
    <citation type="submission" date="2024-05" db="EMBL/GenBank/DDBJ databases">
        <title>Genome Sequence and Characterization of the New Strain Purple Sulfur Bacterium of Genus Thioalkalicoccus.</title>
        <authorList>
            <person name="Bryantseva I.A."/>
            <person name="Kyndt J.A."/>
            <person name="Imhoff J.F."/>
        </authorList>
    </citation>
    <scope>NUCLEOTIDE SEQUENCE [LARGE SCALE GENOMIC DNA]</scope>
    <source>
        <strain evidence="8 9">Um2</strain>
    </source>
</reference>
<dbReference type="Pfam" id="PF01435">
    <property type="entry name" value="Peptidase_M48"/>
    <property type="match status" value="1"/>
</dbReference>
<keyword evidence="5 6" id="KW-0482">Metalloprotease</keyword>
<dbReference type="InterPro" id="IPR051156">
    <property type="entry name" value="Mito/Outer_Membr_Metalloprot"/>
</dbReference>
<dbReference type="PANTHER" id="PTHR22726">
    <property type="entry name" value="METALLOENDOPEPTIDASE OMA1"/>
    <property type="match status" value="1"/>
</dbReference>
<evidence type="ECO:0000256" key="3">
    <source>
        <dbReference type="ARBA" id="ARBA00022801"/>
    </source>
</evidence>
<keyword evidence="3 6" id="KW-0378">Hydrolase</keyword>
<protein>
    <submittedName>
        <fullName evidence="8">M48 family metallopeptidase</fullName>
    </submittedName>
</protein>
<dbReference type="PANTHER" id="PTHR22726:SF24">
    <property type="entry name" value="M48 FAMILY METALLOPEPTIDASE"/>
    <property type="match status" value="1"/>
</dbReference>
<dbReference type="InterPro" id="IPR001915">
    <property type="entry name" value="Peptidase_M48"/>
</dbReference>
<evidence type="ECO:0000256" key="1">
    <source>
        <dbReference type="ARBA" id="ARBA00022670"/>
    </source>
</evidence>
<sequence>MVNRRSILLAGAALPLTGALLPGCATVSETGRSQLLLISPAQEAQLGLQTFDQIKRETPVSRDRAQTEMVRRVGQRIAAVVPMPEARWEFVLFDVPDTPNAFALPGGKVGIYSGILPITKNEAGLATVIAHEIGHISARHGAERLSQGLLVQMGGIALSTALGSQPGATRDLVMQAYGVGAQVGVLLPYSRTQEFEADELGLLYMARAGYDPREALAFWRRFQDHNRERPGRTLEYLSTHPLDERRIANLERLMPRALTEYEMARARR</sequence>
<dbReference type="EMBL" id="JBDKXB010000018">
    <property type="protein sequence ID" value="MEY6433274.1"/>
    <property type="molecule type" value="Genomic_DNA"/>
</dbReference>
<evidence type="ECO:0000313" key="8">
    <source>
        <dbReference type="EMBL" id="MEY6433274.1"/>
    </source>
</evidence>
<keyword evidence="1 6" id="KW-0645">Protease</keyword>
<name>A0ABV4BFG6_9GAMM</name>
<comment type="similarity">
    <text evidence="6">Belongs to the peptidase M48 family.</text>
</comment>
<proteinExistence type="inferred from homology"/>
<keyword evidence="4 6" id="KW-0862">Zinc</keyword>
<evidence type="ECO:0000313" key="9">
    <source>
        <dbReference type="Proteomes" id="UP001564408"/>
    </source>
</evidence>